<dbReference type="EMBL" id="QPMM01000006">
    <property type="protein sequence ID" value="RFS22544.1"/>
    <property type="molecule type" value="Genomic_DNA"/>
</dbReference>
<dbReference type="SUPFAM" id="SSF48452">
    <property type="entry name" value="TPR-like"/>
    <property type="match status" value="1"/>
</dbReference>
<keyword evidence="1" id="KW-0449">Lipoprotein</keyword>
<dbReference type="InterPro" id="IPR041662">
    <property type="entry name" value="SusD-like_2"/>
</dbReference>
<dbReference type="PROSITE" id="PS51257">
    <property type="entry name" value="PROKAR_LIPOPROTEIN"/>
    <property type="match status" value="1"/>
</dbReference>
<comment type="caution">
    <text evidence="1">The sequence shown here is derived from an EMBL/GenBank/DDBJ whole genome shotgun (WGS) entry which is preliminary data.</text>
</comment>
<protein>
    <submittedName>
        <fullName evidence="1">SusD/RagB family nutrient-binding outer membrane lipoprotein</fullName>
    </submittedName>
</protein>
<evidence type="ECO:0000313" key="2">
    <source>
        <dbReference type="Proteomes" id="UP000260644"/>
    </source>
</evidence>
<name>A0A3E1Y9X0_9BACT</name>
<dbReference type="OrthoDB" id="725917at2"/>
<sequence>MTKKQLLKYSSAILVLVFLITGCKKLDDMAHDPTKPTTAEPKYLLTGAQKTAMDMLYSGLQNGFIAMNYAQYWTGNSRTNDSQYTLDEGNNAALWNNLYRISLHNLDDLIKQNNSKLSEPGIVNQNAIARITSAWIYQILADAYGNIPYSQTFESTTNITPRYDDAATVYQSLIDTLEHQITIMDEGQISFDAGDVIYNGDVKKWKKLAHSLILRLAIRMADAKPDIARQAIEAHYSQAFSSNADDALFKYLDAAPNKFPFNESERPIIDFSVSETLVDYLKQVNDPRLTIYARPAKNTDTIKGMPYGWAASDTLRLALDYYSMPGKQVYSATMPGILMSYSEVAFILAEASARGMNVGESAASYYENGIRASMLFWKGLTQSDNINDVSIAAYIKGVPFVAADWRNVIGSQKWLSLYPQGFQAWFERTRLHFNKPGGKSLFIAPVSGSLDPSVKMVPLRLTYLISEQTQNKASYEAAAKAIGQDTKGNALWYNKF</sequence>
<dbReference type="InterPro" id="IPR011990">
    <property type="entry name" value="TPR-like_helical_dom_sf"/>
</dbReference>
<evidence type="ECO:0000313" key="1">
    <source>
        <dbReference type="EMBL" id="RFS22544.1"/>
    </source>
</evidence>
<dbReference type="RefSeq" id="WP_116975939.1">
    <property type="nucleotide sequence ID" value="NZ_QPMM01000006.1"/>
</dbReference>
<keyword evidence="2" id="KW-1185">Reference proteome</keyword>
<dbReference type="AlphaFoldDB" id="A0A3E1Y9X0"/>
<dbReference type="Proteomes" id="UP000260644">
    <property type="component" value="Unassembled WGS sequence"/>
</dbReference>
<proteinExistence type="predicted"/>
<gene>
    <name evidence="1" type="ORF">DVR12_12125</name>
</gene>
<reference evidence="1 2" key="1">
    <citation type="submission" date="2018-07" db="EMBL/GenBank/DDBJ databases">
        <title>Chitinophaga K2CV101002-2 sp. nov., isolated from a monsoon evergreen broad-leaved forest soil.</title>
        <authorList>
            <person name="Lv Y."/>
        </authorList>
    </citation>
    <scope>NUCLEOTIDE SEQUENCE [LARGE SCALE GENOMIC DNA]</scope>
    <source>
        <strain evidence="1 2">GDMCC 1.1288</strain>
    </source>
</reference>
<dbReference type="Pfam" id="PF12771">
    <property type="entry name" value="SusD-like_2"/>
    <property type="match status" value="1"/>
</dbReference>
<dbReference type="Gene3D" id="1.25.40.390">
    <property type="match status" value="1"/>
</dbReference>
<organism evidence="1 2">
    <name type="scientific">Chitinophaga silvatica</name>
    <dbReference type="NCBI Taxonomy" id="2282649"/>
    <lineage>
        <taxon>Bacteria</taxon>
        <taxon>Pseudomonadati</taxon>
        <taxon>Bacteroidota</taxon>
        <taxon>Chitinophagia</taxon>
        <taxon>Chitinophagales</taxon>
        <taxon>Chitinophagaceae</taxon>
        <taxon>Chitinophaga</taxon>
    </lineage>
</organism>
<accession>A0A3E1Y9X0</accession>